<dbReference type="InterPro" id="IPR051531">
    <property type="entry name" value="N-acetyltransferase"/>
</dbReference>
<dbReference type="Pfam" id="PF13302">
    <property type="entry name" value="Acetyltransf_3"/>
    <property type="match status" value="1"/>
</dbReference>
<name>A0ABW4HLW2_9BACI</name>
<proteinExistence type="predicted"/>
<keyword evidence="2" id="KW-0808">Transferase</keyword>
<sequence>MDFPELETKRIKLVQVVQEHANAYYDIMSRDDVTVYYGMDSLESEKQAVEMIDSFHSTFEMKRGIRWGILSKDTGGFIGTLGLNNLNIKGKKAEIGYELHPSYWGKGITTEAVTKVLQYSFEDLDLFRIGAVTYPQNEPSIQLLRKLGFSQEGLLRGYLYQRKQSHDALVFSLLKPEWIDRGNTLEV</sequence>
<feature type="domain" description="N-acetyltransferase" evidence="1">
    <location>
        <begin position="11"/>
        <end position="176"/>
    </location>
</feature>
<dbReference type="PANTHER" id="PTHR43792:SF9">
    <property type="entry name" value="RIBOSOMAL-PROTEIN-ALANINE ACETYLTRANSFERASE"/>
    <property type="match status" value="1"/>
</dbReference>
<evidence type="ECO:0000313" key="2">
    <source>
        <dbReference type="EMBL" id="MFD1606599.1"/>
    </source>
</evidence>
<dbReference type="GO" id="GO:0016746">
    <property type="term" value="F:acyltransferase activity"/>
    <property type="evidence" value="ECO:0007669"/>
    <property type="project" value="UniProtKB-KW"/>
</dbReference>
<dbReference type="SUPFAM" id="SSF55729">
    <property type="entry name" value="Acyl-CoA N-acyltransferases (Nat)"/>
    <property type="match status" value="1"/>
</dbReference>
<evidence type="ECO:0000259" key="1">
    <source>
        <dbReference type="PROSITE" id="PS51186"/>
    </source>
</evidence>
<dbReference type="PROSITE" id="PS51186">
    <property type="entry name" value="GNAT"/>
    <property type="match status" value="1"/>
</dbReference>
<protein>
    <submittedName>
        <fullName evidence="2">GNAT family N-acetyltransferase</fullName>
        <ecNumber evidence="2">2.3.-.-</ecNumber>
    </submittedName>
</protein>
<gene>
    <name evidence="2" type="ORF">ACFSBH_02835</name>
</gene>
<dbReference type="RefSeq" id="WP_251512884.1">
    <property type="nucleotide sequence ID" value="NZ_JAMBON010000008.1"/>
</dbReference>
<dbReference type="EC" id="2.3.-.-" evidence="2"/>
<dbReference type="Gene3D" id="3.40.630.30">
    <property type="match status" value="1"/>
</dbReference>
<dbReference type="InterPro" id="IPR016181">
    <property type="entry name" value="Acyl_CoA_acyltransferase"/>
</dbReference>
<keyword evidence="2" id="KW-0012">Acyltransferase</keyword>
<reference evidence="3" key="1">
    <citation type="journal article" date="2019" name="Int. J. Syst. Evol. Microbiol.">
        <title>The Global Catalogue of Microorganisms (GCM) 10K type strain sequencing project: providing services to taxonomists for standard genome sequencing and annotation.</title>
        <authorList>
            <consortium name="The Broad Institute Genomics Platform"/>
            <consortium name="The Broad Institute Genome Sequencing Center for Infectious Disease"/>
            <person name="Wu L."/>
            <person name="Ma J."/>
        </authorList>
    </citation>
    <scope>NUCLEOTIDE SEQUENCE [LARGE SCALE GENOMIC DNA]</scope>
    <source>
        <strain evidence="3">CGMCC 1.12376</strain>
    </source>
</reference>
<dbReference type="EMBL" id="JBHUDE010000009">
    <property type="protein sequence ID" value="MFD1606599.1"/>
    <property type="molecule type" value="Genomic_DNA"/>
</dbReference>
<keyword evidence="3" id="KW-1185">Reference proteome</keyword>
<evidence type="ECO:0000313" key="3">
    <source>
        <dbReference type="Proteomes" id="UP001597221"/>
    </source>
</evidence>
<comment type="caution">
    <text evidence="2">The sequence shown here is derived from an EMBL/GenBank/DDBJ whole genome shotgun (WGS) entry which is preliminary data.</text>
</comment>
<accession>A0ABW4HLW2</accession>
<dbReference type="PANTHER" id="PTHR43792">
    <property type="entry name" value="GNAT FAMILY, PUTATIVE (AFU_ORTHOLOGUE AFUA_3G00765)-RELATED-RELATED"/>
    <property type="match status" value="1"/>
</dbReference>
<dbReference type="Proteomes" id="UP001597221">
    <property type="component" value="Unassembled WGS sequence"/>
</dbReference>
<organism evidence="2 3">
    <name type="scientific">Oceanobacillus luteolus</name>
    <dbReference type="NCBI Taxonomy" id="1274358"/>
    <lineage>
        <taxon>Bacteria</taxon>
        <taxon>Bacillati</taxon>
        <taxon>Bacillota</taxon>
        <taxon>Bacilli</taxon>
        <taxon>Bacillales</taxon>
        <taxon>Bacillaceae</taxon>
        <taxon>Oceanobacillus</taxon>
    </lineage>
</organism>
<dbReference type="InterPro" id="IPR000182">
    <property type="entry name" value="GNAT_dom"/>
</dbReference>